<keyword evidence="3" id="KW-1185">Reference proteome</keyword>
<dbReference type="Proteomes" id="UP001358586">
    <property type="component" value="Chromosome 13"/>
</dbReference>
<name>A0ABR0MDK0_GOSAR</name>
<comment type="caution">
    <text evidence="2">The sequence shown here is derived from an EMBL/GenBank/DDBJ whole genome shotgun (WGS) entry which is preliminary data.</text>
</comment>
<dbReference type="PANTHER" id="PTHR34546">
    <property type="entry name" value="OS06G0153600 PROTEIN"/>
    <property type="match status" value="1"/>
</dbReference>
<sequence length="236" mass="26266">MRPRPSTQNRINRRKLAHSGSHPPSKPDPGLDWSILLKPTSPSSSGWPEPKSKLDSTVRPASIEDQAKFSNMQMQNKVIDSCKDFFKNRVYDEENDYGDDDTFDEDEEEKNENTLQGEGSNKNVENLETENSSGKVHKDASDSLDKGDDLNVTSGGVEFVNADGNGSVKKRLLVMITNSLEKEDANENVESLEISDGGPKSMVQNVKHEEMKEKDEFQTGIDVTATIGFLTSFEHL</sequence>
<feature type="compositionally biased region" description="Polar residues" evidence="1">
    <location>
        <begin position="114"/>
        <end position="134"/>
    </location>
</feature>
<evidence type="ECO:0000313" key="3">
    <source>
        <dbReference type="Proteomes" id="UP001358586"/>
    </source>
</evidence>
<feature type="region of interest" description="Disordered" evidence="1">
    <location>
        <begin position="93"/>
        <end position="149"/>
    </location>
</feature>
<accession>A0ABR0MDK0</accession>
<gene>
    <name evidence="2" type="ORF">PVK06_047527</name>
</gene>
<dbReference type="EMBL" id="JARKNE010000013">
    <property type="protein sequence ID" value="KAK5771329.1"/>
    <property type="molecule type" value="Genomic_DNA"/>
</dbReference>
<reference evidence="2 3" key="1">
    <citation type="submission" date="2023-03" db="EMBL/GenBank/DDBJ databases">
        <title>WGS of Gossypium arboreum.</title>
        <authorList>
            <person name="Yu D."/>
        </authorList>
    </citation>
    <scope>NUCLEOTIDE SEQUENCE [LARGE SCALE GENOMIC DNA]</scope>
    <source>
        <tissue evidence="2">Leaf</tissue>
    </source>
</reference>
<evidence type="ECO:0000313" key="2">
    <source>
        <dbReference type="EMBL" id="KAK5771329.1"/>
    </source>
</evidence>
<organism evidence="2 3">
    <name type="scientific">Gossypium arboreum</name>
    <name type="common">Tree cotton</name>
    <name type="synonym">Gossypium nanking</name>
    <dbReference type="NCBI Taxonomy" id="29729"/>
    <lineage>
        <taxon>Eukaryota</taxon>
        <taxon>Viridiplantae</taxon>
        <taxon>Streptophyta</taxon>
        <taxon>Embryophyta</taxon>
        <taxon>Tracheophyta</taxon>
        <taxon>Spermatophyta</taxon>
        <taxon>Magnoliopsida</taxon>
        <taxon>eudicotyledons</taxon>
        <taxon>Gunneridae</taxon>
        <taxon>Pentapetalae</taxon>
        <taxon>rosids</taxon>
        <taxon>malvids</taxon>
        <taxon>Malvales</taxon>
        <taxon>Malvaceae</taxon>
        <taxon>Malvoideae</taxon>
        <taxon>Gossypium</taxon>
    </lineage>
</organism>
<feature type="compositionally biased region" description="Acidic residues" evidence="1">
    <location>
        <begin position="93"/>
        <end position="110"/>
    </location>
</feature>
<evidence type="ECO:0000256" key="1">
    <source>
        <dbReference type="SAM" id="MobiDB-lite"/>
    </source>
</evidence>
<proteinExistence type="predicted"/>
<feature type="compositionally biased region" description="Basic and acidic residues" evidence="1">
    <location>
        <begin position="136"/>
        <end position="149"/>
    </location>
</feature>
<feature type="compositionally biased region" description="Polar residues" evidence="1">
    <location>
        <begin position="1"/>
        <end position="10"/>
    </location>
</feature>
<dbReference type="PANTHER" id="PTHR34546:SF3">
    <property type="entry name" value="OS06G0153600 PROTEIN"/>
    <property type="match status" value="1"/>
</dbReference>
<protein>
    <submittedName>
        <fullName evidence="2">Uncharacterized protein</fullName>
    </submittedName>
</protein>
<feature type="region of interest" description="Disordered" evidence="1">
    <location>
        <begin position="1"/>
        <end position="74"/>
    </location>
</feature>